<keyword evidence="3" id="KW-0309">Germination</keyword>
<evidence type="ECO:0000256" key="6">
    <source>
        <dbReference type="ARBA" id="ARBA00023139"/>
    </source>
</evidence>
<evidence type="ECO:0000259" key="8">
    <source>
        <dbReference type="Pfam" id="PF05504"/>
    </source>
</evidence>
<keyword evidence="6" id="KW-0564">Palmitate</keyword>
<dbReference type="NCBIfam" id="TIGR02887">
    <property type="entry name" value="spore_ger_x_C"/>
    <property type="match status" value="1"/>
</dbReference>
<dbReference type="InterPro" id="IPR038501">
    <property type="entry name" value="Spore_GerAC_C_sf"/>
</dbReference>
<gene>
    <name evidence="10" type="ORF">ACFQ4B_22585</name>
</gene>
<dbReference type="Pfam" id="PF25198">
    <property type="entry name" value="Spore_GerAC_N"/>
    <property type="match status" value="1"/>
</dbReference>
<comment type="subcellular location">
    <subcellularLocation>
        <location evidence="1">Membrane</location>
        <topology evidence="1">Lipid-anchor</topology>
    </subcellularLocation>
</comment>
<reference evidence="11" key="1">
    <citation type="journal article" date="2019" name="Int. J. Syst. Evol. Microbiol.">
        <title>The Global Catalogue of Microorganisms (GCM) 10K type strain sequencing project: providing services to taxonomists for standard genome sequencing and annotation.</title>
        <authorList>
            <consortium name="The Broad Institute Genomics Platform"/>
            <consortium name="The Broad Institute Genome Sequencing Center for Infectious Disease"/>
            <person name="Wu L."/>
            <person name="Ma J."/>
        </authorList>
    </citation>
    <scope>NUCLEOTIDE SEQUENCE [LARGE SCALE GENOMIC DNA]</scope>
    <source>
        <strain evidence="11">CCUG 53270</strain>
    </source>
</reference>
<name>A0ABW3UPV6_9BACL</name>
<protein>
    <submittedName>
        <fullName evidence="10">Ger(X)C family spore germination protein</fullName>
    </submittedName>
</protein>
<feature type="domain" description="Spore germination protein N-terminal" evidence="9">
    <location>
        <begin position="30"/>
        <end position="200"/>
    </location>
</feature>
<evidence type="ECO:0000256" key="5">
    <source>
        <dbReference type="ARBA" id="ARBA00023136"/>
    </source>
</evidence>
<feature type="domain" description="Spore germination GerAC-like C-terminal" evidence="8">
    <location>
        <begin position="220"/>
        <end position="385"/>
    </location>
</feature>
<dbReference type="PROSITE" id="PS51257">
    <property type="entry name" value="PROKAR_LIPOPROTEIN"/>
    <property type="match status" value="1"/>
</dbReference>
<dbReference type="EMBL" id="JBHTLU010000031">
    <property type="protein sequence ID" value="MFD1222908.1"/>
    <property type="molecule type" value="Genomic_DNA"/>
</dbReference>
<evidence type="ECO:0000256" key="7">
    <source>
        <dbReference type="ARBA" id="ARBA00023288"/>
    </source>
</evidence>
<dbReference type="RefSeq" id="WP_345588801.1">
    <property type="nucleotide sequence ID" value="NZ_BAABJG010000015.1"/>
</dbReference>
<sequence length="401" mass="44934">MIKSKFPAYVTLWTLITLCPLLLLTGCWNSIEINDRAFVKMMLLDKSESGIEVTLCFPLPNRLIPGQSGGSGGQTGKPYTYITKTGRDIGEAYRFIQSDLSRKITFGQTSIVVIGNALAKEGILPVLEFIAREPRFHINASMFITEGKVKKMMAVPVVFERFPVDILVAYAKQHITVRATVKDALMATYSGGDLFIPMLSFEMKTVPSEKNKTQQWMGTDGAAIFKLGKMVGTLDTNEMRGAMWVQETVRDSEITVPSTIDGKEVSFMVKNNRTSIKPVLSGDQITINIQSRASADLISSESDIDFLDAKQLAVLEHDLATLVQDRMSMAIRKSQEAGSDAFQIGQYIDWNYPNKWMTIEPQWRYLYAKKVKFDIQARILIKHLGTEKHPLRIQTLKDTGA</sequence>
<dbReference type="Proteomes" id="UP001597180">
    <property type="component" value="Unassembled WGS sequence"/>
</dbReference>
<accession>A0ABW3UPV6</accession>
<evidence type="ECO:0000256" key="2">
    <source>
        <dbReference type="ARBA" id="ARBA00007886"/>
    </source>
</evidence>
<keyword evidence="7" id="KW-0449">Lipoprotein</keyword>
<keyword evidence="4" id="KW-0732">Signal</keyword>
<dbReference type="InterPro" id="IPR057336">
    <property type="entry name" value="GerAC_N"/>
</dbReference>
<keyword evidence="11" id="KW-1185">Reference proteome</keyword>
<comment type="caution">
    <text evidence="10">The sequence shown here is derived from an EMBL/GenBank/DDBJ whole genome shotgun (WGS) entry which is preliminary data.</text>
</comment>
<evidence type="ECO:0000256" key="3">
    <source>
        <dbReference type="ARBA" id="ARBA00022544"/>
    </source>
</evidence>
<dbReference type="InterPro" id="IPR008844">
    <property type="entry name" value="Spore_GerAC-like"/>
</dbReference>
<keyword evidence="5" id="KW-0472">Membrane</keyword>
<dbReference type="Gene3D" id="3.30.300.210">
    <property type="entry name" value="Nutrient germinant receptor protein C, domain 3"/>
    <property type="match status" value="1"/>
</dbReference>
<organism evidence="10 11">
    <name type="scientific">Paenibacillus vulneris</name>
    <dbReference type="NCBI Taxonomy" id="1133364"/>
    <lineage>
        <taxon>Bacteria</taxon>
        <taxon>Bacillati</taxon>
        <taxon>Bacillota</taxon>
        <taxon>Bacilli</taxon>
        <taxon>Bacillales</taxon>
        <taxon>Paenibacillaceae</taxon>
        <taxon>Paenibacillus</taxon>
    </lineage>
</organism>
<dbReference type="PANTHER" id="PTHR35789">
    <property type="entry name" value="SPORE GERMINATION PROTEIN B3"/>
    <property type="match status" value="1"/>
</dbReference>
<evidence type="ECO:0000313" key="10">
    <source>
        <dbReference type="EMBL" id="MFD1222908.1"/>
    </source>
</evidence>
<comment type="similarity">
    <text evidence="2">Belongs to the GerABKC lipoprotein family.</text>
</comment>
<dbReference type="Pfam" id="PF05504">
    <property type="entry name" value="Spore_GerAC"/>
    <property type="match status" value="1"/>
</dbReference>
<proteinExistence type="inferred from homology"/>
<evidence type="ECO:0000256" key="1">
    <source>
        <dbReference type="ARBA" id="ARBA00004635"/>
    </source>
</evidence>
<evidence type="ECO:0000259" key="9">
    <source>
        <dbReference type="Pfam" id="PF25198"/>
    </source>
</evidence>
<evidence type="ECO:0000313" key="11">
    <source>
        <dbReference type="Proteomes" id="UP001597180"/>
    </source>
</evidence>
<dbReference type="PANTHER" id="PTHR35789:SF1">
    <property type="entry name" value="SPORE GERMINATION PROTEIN B3"/>
    <property type="match status" value="1"/>
</dbReference>
<dbReference type="InterPro" id="IPR046953">
    <property type="entry name" value="Spore_GerAC-like_C"/>
</dbReference>
<evidence type="ECO:0000256" key="4">
    <source>
        <dbReference type="ARBA" id="ARBA00022729"/>
    </source>
</evidence>